<accession>A0A6A6FTX7</accession>
<dbReference type="AlphaFoldDB" id="A0A6A6FTX7"/>
<evidence type="ECO:0000313" key="3">
    <source>
        <dbReference type="Proteomes" id="UP000799539"/>
    </source>
</evidence>
<keyword evidence="1" id="KW-1133">Transmembrane helix</keyword>
<keyword evidence="1" id="KW-0472">Membrane</keyword>
<sequence>MAVPRDPAFWKRFSLAVHRDEEAQAIATAHDPASKQQAQSTWLARQQRKSSRRAWVCFGFWLMFAILVAAVVVTVIWLMKRQKEEVD</sequence>
<evidence type="ECO:0000256" key="1">
    <source>
        <dbReference type="SAM" id="Phobius"/>
    </source>
</evidence>
<name>A0A6A6FTX7_9PEZI</name>
<gene>
    <name evidence="2" type="ORF">CERZMDRAFT_92847</name>
</gene>
<keyword evidence="3" id="KW-1185">Reference proteome</keyword>
<dbReference type="Proteomes" id="UP000799539">
    <property type="component" value="Unassembled WGS sequence"/>
</dbReference>
<evidence type="ECO:0000313" key="2">
    <source>
        <dbReference type="EMBL" id="KAF2216774.1"/>
    </source>
</evidence>
<proteinExistence type="predicted"/>
<dbReference type="OrthoDB" id="5353310at2759"/>
<dbReference type="EMBL" id="ML992663">
    <property type="protein sequence ID" value="KAF2216774.1"/>
    <property type="molecule type" value="Genomic_DNA"/>
</dbReference>
<keyword evidence="1" id="KW-0812">Transmembrane</keyword>
<evidence type="ECO:0008006" key="4">
    <source>
        <dbReference type="Google" id="ProtNLM"/>
    </source>
</evidence>
<protein>
    <recommendedName>
        <fullName evidence="4">Transmembrane protein</fullName>
    </recommendedName>
</protein>
<reference evidence="2" key="1">
    <citation type="journal article" date="2020" name="Stud. Mycol.">
        <title>101 Dothideomycetes genomes: a test case for predicting lifestyles and emergence of pathogens.</title>
        <authorList>
            <person name="Haridas S."/>
            <person name="Albert R."/>
            <person name="Binder M."/>
            <person name="Bloem J."/>
            <person name="Labutti K."/>
            <person name="Salamov A."/>
            <person name="Andreopoulos B."/>
            <person name="Baker S."/>
            <person name="Barry K."/>
            <person name="Bills G."/>
            <person name="Bluhm B."/>
            <person name="Cannon C."/>
            <person name="Castanera R."/>
            <person name="Culley D."/>
            <person name="Daum C."/>
            <person name="Ezra D."/>
            <person name="Gonzalez J."/>
            <person name="Henrissat B."/>
            <person name="Kuo A."/>
            <person name="Liang C."/>
            <person name="Lipzen A."/>
            <person name="Lutzoni F."/>
            <person name="Magnuson J."/>
            <person name="Mondo S."/>
            <person name="Nolan M."/>
            <person name="Ohm R."/>
            <person name="Pangilinan J."/>
            <person name="Park H.-J."/>
            <person name="Ramirez L."/>
            <person name="Alfaro M."/>
            <person name="Sun H."/>
            <person name="Tritt A."/>
            <person name="Yoshinaga Y."/>
            <person name="Zwiers L.-H."/>
            <person name="Turgeon B."/>
            <person name="Goodwin S."/>
            <person name="Spatafora J."/>
            <person name="Crous P."/>
            <person name="Grigoriev I."/>
        </authorList>
    </citation>
    <scope>NUCLEOTIDE SEQUENCE</scope>
    <source>
        <strain evidence="2">SCOH1-5</strain>
    </source>
</reference>
<feature type="transmembrane region" description="Helical" evidence="1">
    <location>
        <begin position="55"/>
        <end position="79"/>
    </location>
</feature>
<organism evidence="2 3">
    <name type="scientific">Cercospora zeae-maydis SCOH1-5</name>
    <dbReference type="NCBI Taxonomy" id="717836"/>
    <lineage>
        <taxon>Eukaryota</taxon>
        <taxon>Fungi</taxon>
        <taxon>Dikarya</taxon>
        <taxon>Ascomycota</taxon>
        <taxon>Pezizomycotina</taxon>
        <taxon>Dothideomycetes</taxon>
        <taxon>Dothideomycetidae</taxon>
        <taxon>Mycosphaerellales</taxon>
        <taxon>Mycosphaerellaceae</taxon>
        <taxon>Cercospora</taxon>
    </lineage>
</organism>